<feature type="compositionally biased region" description="Acidic residues" evidence="1">
    <location>
        <begin position="114"/>
        <end position="155"/>
    </location>
</feature>
<dbReference type="Proteomes" id="UP000572635">
    <property type="component" value="Unassembled WGS sequence"/>
</dbReference>
<feature type="compositionally biased region" description="Basic and acidic residues" evidence="1">
    <location>
        <begin position="55"/>
        <end position="77"/>
    </location>
</feature>
<dbReference type="InterPro" id="IPR051453">
    <property type="entry name" value="MBL_Glyoxalase_II"/>
</dbReference>
<dbReference type="AlphaFoldDB" id="A0A7W8QQM7"/>
<dbReference type="GO" id="GO:0016787">
    <property type="term" value="F:hydrolase activity"/>
    <property type="evidence" value="ECO:0007669"/>
    <property type="project" value="UniProtKB-KW"/>
</dbReference>
<keyword evidence="3" id="KW-0378">Hydrolase</keyword>
<feature type="domain" description="Metallo-beta-lactamase" evidence="2">
    <location>
        <begin position="204"/>
        <end position="370"/>
    </location>
</feature>
<dbReference type="RefSeq" id="WP_184395766.1">
    <property type="nucleotide sequence ID" value="NZ_BAAAJD010000036.1"/>
</dbReference>
<feature type="compositionally biased region" description="Acidic residues" evidence="1">
    <location>
        <begin position="78"/>
        <end position="87"/>
    </location>
</feature>
<dbReference type="Gene3D" id="3.60.15.10">
    <property type="entry name" value="Ribonuclease Z/Hydroxyacylglutathione hydrolase-like"/>
    <property type="match status" value="1"/>
</dbReference>
<dbReference type="PANTHER" id="PTHR46233:SF4">
    <property type="entry name" value="METALLO-BETA-LACTAMASE DOMAIN-CONTAINING PROTEIN"/>
    <property type="match status" value="1"/>
</dbReference>
<feature type="region of interest" description="Disordered" evidence="1">
    <location>
        <begin position="1"/>
        <end position="185"/>
    </location>
</feature>
<reference evidence="3 4" key="1">
    <citation type="submission" date="2020-08" db="EMBL/GenBank/DDBJ databases">
        <title>Sequencing the genomes of 1000 actinobacteria strains.</title>
        <authorList>
            <person name="Klenk H.-P."/>
        </authorList>
    </citation>
    <scope>NUCLEOTIDE SEQUENCE [LARGE SCALE GENOMIC DNA]</scope>
    <source>
        <strain evidence="3 4">DSM 44551</strain>
    </source>
</reference>
<dbReference type="SMART" id="SM00849">
    <property type="entry name" value="Lactamase_B"/>
    <property type="match status" value="1"/>
</dbReference>
<dbReference type="Pfam" id="PF00753">
    <property type="entry name" value="Lactamase_B"/>
    <property type="match status" value="1"/>
</dbReference>
<dbReference type="EMBL" id="JACHDB010000001">
    <property type="protein sequence ID" value="MBB5434792.1"/>
    <property type="molecule type" value="Genomic_DNA"/>
</dbReference>
<dbReference type="InterPro" id="IPR036866">
    <property type="entry name" value="RibonucZ/Hydroxyglut_hydro"/>
</dbReference>
<dbReference type="InterPro" id="IPR001279">
    <property type="entry name" value="Metallo-B-lactamas"/>
</dbReference>
<sequence length="387" mass="40981">MFWKRKGKKKDGEATGEAATVTLDEARDEPDTAVQDGEGDADGKKPAEASSAGEAEEKKAAKAGSEEKDAAAEKSAEADADSEDADGAEEKADSAESEKSDEKSEKKDAAEEKPAEDEAAGGEEDTEKDSSADAEDSSGESESDEDGSDGGDDSEKESGEKAEAAKKREIEPEEPGIGEPDSDGVQRVRTAGALKVDDEEYPVVSNTWIVKADDEGVIVIDPAHDAELILEAVGDREIYLVACTNGYNTHIEAAQEVAERDEAPIALHRREVRSWRRVHGAENPPEIEVEGGGSLKAGDLEIDILPLPGTSSGTVGYYIAELGAVFSGDTLRAGELGTVGDGYLDYTRQLHSVGEVLLSLPPDTRILPDQGPETTVEEESGNFNSWV</sequence>
<evidence type="ECO:0000256" key="1">
    <source>
        <dbReference type="SAM" id="MobiDB-lite"/>
    </source>
</evidence>
<evidence type="ECO:0000259" key="2">
    <source>
        <dbReference type="SMART" id="SM00849"/>
    </source>
</evidence>
<feature type="compositionally biased region" description="Acidic residues" evidence="1">
    <location>
        <begin position="171"/>
        <end position="182"/>
    </location>
</feature>
<dbReference type="PANTHER" id="PTHR46233">
    <property type="entry name" value="HYDROXYACYLGLUTATHIONE HYDROLASE GLOC"/>
    <property type="match status" value="1"/>
</dbReference>
<evidence type="ECO:0000313" key="4">
    <source>
        <dbReference type="Proteomes" id="UP000572635"/>
    </source>
</evidence>
<feature type="compositionally biased region" description="Basic and acidic residues" evidence="1">
    <location>
        <begin position="156"/>
        <end position="170"/>
    </location>
</feature>
<keyword evidence="4" id="KW-1185">Reference proteome</keyword>
<proteinExistence type="predicted"/>
<feature type="region of interest" description="Disordered" evidence="1">
    <location>
        <begin position="364"/>
        <end position="387"/>
    </location>
</feature>
<protein>
    <submittedName>
        <fullName evidence="3">Glyoxylase-like metal-dependent hydrolase (Beta-lactamase superfamily II)</fullName>
    </submittedName>
</protein>
<dbReference type="SUPFAM" id="SSF56281">
    <property type="entry name" value="Metallo-hydrolase/oxidoreductase"/>
    <property type="match status" value="1"/>
</dbReference>
<dbReference type="CDD" id="cd06262">
    <property type="entry name" value="metallo-hydrolase-like_MBL-fold"/>
    <property type="match status" value="1"/>
</dbReference>
<evidence type="ECO:0000313" key="3">
    <source>
        <dbReference type="EMBL" id="MBB5434792.1"/>
    </source>
</evidence>
<feature type="compositionally biased region" description="Basic and acidic residues" evidence="1">
    <location>
        <begin position="88"/>
        <end position="113"/>
    </location>
</feature>
<organism evidence="3 4">
    <name type="scientific">Nocardiopsis composta</name>
    <dbReference type="NCBI Taxonomy" id="157465"/>
    <lineage>
        <taxon>Bacteria</taxon>
        <taxon>Bacillati</taxon>
        <taxon>Actinomycetota</taxon>
        <taxon>Actinomycetes</taxon>
        <taxon>Streptosporangiales</taxon>
        <taxon>Nocardiopsidaceae</taxon>
        <taxon>Nocardiopsis</taxon>
    </lineage>
</organism>
<gene>
    <name evidence="3" type="ORF">HDA36_004876</name>
</gene>
<comment type="caution">
    <text evidence="3">The sequence shown here is derived from an EMBL/GenBank/DDBJ whole genome shotgun (WGS) entry which is preliminary data.</text>
</comment>
<accession>A0A7W8QQM7</accession>
<name>A0A7W8QQM7_9ACTN</name>